<feature type="transmembrane region" description="Helical" evidence="1">
    <location>
        <begin position="433"/>
        <end position="451"/>
    </location>
</feature>
<organism evidence="2 3">
    <name type="scientific">Fibrella aestuarina BUZ 2</name>
    <dbReference type="NCBI Taxonomy" id="1166018"/>
    <lineage>
        <taxon>Bacteria</taxon>
        <taxon>Pseudomonadati</taxon>
        <taxon>Bacteroidota</taxon>
        <taxon>Cytophagia</taxon>
        <taxon>Cytophagales</taxon>
        <taxon>Spirosomataceae</taxon>
        <taxon>Fibrella</taxon>
    </lineage>
</organism>
<keyword evidence="1" id="KW-1133">Transmembrane helix</keyword>
<protein>
    <recommendedName>
        <fullName evidence="4">DUF2029 domain-containing protein</fullName>
    </recommendedName>
</protein>
<feature type="transmembrane region" description="Helical" evidence="1">
    <location>
        <begin position="411"/>
        <end position="427"/>
    </location>
</feature>
<proteinExistence type="predicted"/>
<feature type="transmembrane region" description="Helical" evidence="1">
    <location>
        <begin position="276"/>
        <end position="295"/>
    </location>
</feature>
<dbReference type="AlphaFoldDB" id="I0K370"/>
<reference evidence="2 3" key="1">
    <citation type="journal article" date="2012" name="J. Bacteriol.">
        <title>Genome Sequence of Fibrella aestuarina BUZ 2T, a Filamentous Marine Bacterium.</title>
        <authorList>
            <person name="Filippini M."/>
            <person name="Qi W."/>
            <person name="Blom J."/>
            <person name="Goesmann A."/>
            <person name="Smits T.H."/>
            <person name="Bagheri H.C."/>
        </authorList>
    </citation>
    <scope>NUCLEOTIDE SEQUENCE [LARGE SCALE GENOMIC DNA]</scope>
    <source>
        <strain evidence="3">BUZ 2T</strain>
    </source>
</reference>
<dbReference type="HOGENOM" id="CLU_606589_0_0_10"/>
<dbReference type="Proteomes" id="UP000011058">
    <property type="component" value="Chromosome"/>
</dbReference>
<name>I0K370_9BACT</name>
<feature type="transmembrane region" description="Helical" evidence="1">
    <location>
        <begin position="6"/>
        <end position="24"/>
    </location>
</feature>
<dbReference type="PATRIC" id="fig|1166018.3.peg.571"/>
<feature type="transmembrane region" description="Helical" evidence="1">
    <location>
        <begin position="245"/>
        <end position="264"/>
    </location>
</feature>
<dbReference type="Pfam" id="PF26314">
    <property type="entry name" value="MptA_B_family"/>
    <property type="match status" value="1"/>
</dbReference>
<keyword evidence="3" id="KW-1185">Reference proteome</keyword>
<feature type="transmembrane region" description="Helical" evidence="1">
    <location>
        <begin position="31"/>
        <end position="48"/>
    </location>
</feature>
<keyword evidence="1" id="KW-0472">Membrane</keyword>
<dbReference type="RefSeq" id="WP_015329673.1">
    <property type="nucleotide sequence ID" value="NC_020054.1"/>
</dbReference>
<dbReference type="STRING" id="1166018.FAES_0562"/>
<sequence>MTNTLFLRWGWLLLSACLFGLLGYTIARTQFSGLIGLYFLLFWGYNLRVRPLLMATPRLDTAPRPDRFLFGSALLFRVLLLGALPALSDDYARFIWDGRLLLNGVNPFRYLPSELMAGGAGPTIPIDANLYALLNSPNYFTVYPPVNQAIFALAAWAFPTNLLGGVVLMRSLIILAEAGTIALMVKLLAHYKKDPNLALLYALNPLVILELTGNVHFEGMMIGFVLLAVWLWVRYPQNGPRRMGLSAGAFALGICTKLIPLMLLPLAVTQLGWRRGLLYSGLVCGLVAVLFIPFFDIEMVQHMLMSIDLYFRKFEFNASLYYLIRAAGYWLYEYNWLSSIGGWLSVLTTGGLLLIAFRRRSQTVPVAIQALWMLTFYFLMATTVHPWYITSLVAATVFTATDTSRPFRYPLLWSALIWVSYAAYQYNPVYEKPALLLVEYVPVLALLIFELKRNPDEADRADARS</sequence>
<dbReference type="eggNOG" id="COG2226">
    <property type="taxonomic scope" value="Bacteria"/>
</dbReference>
<evidence type="ECO:0008006" key="4">
    <source>
        <dbReference type="Google" id="ProtNLM"/>
    </source>
</evidence>
<feature type="transmembrane region" description="Helical" evidence="1">
    <location>
        <begin position="211"/>
        <end position="233"/>
    </location>
</feature>
<dbReference type="KEGG" id="fae:FAES_0562"/>
<evidence type="ECO:0000256" key="1">
    <source>
        <dbReference type="SAM" id="Phobius"/>
    </source>
</evidence>
<keyword evidence="1" id="KW-0812">Transmembrane</keyword>
<dbReference type="OrthoDB" id="1491846at2"/>
<feature type="transmembrane region" description="Helical" evidence="1">
    <location>
        <begin position="338"/>
        <end position="357"/>
    </location>
</feature>
<evidence type="ECO:0000313" key="3">
    <source>
        <dbReference type="Proteomes" id="UP000011058"/>
    </source>
</evidence>
<feature type="transmembrane region" description="Helical" evidence="1">
    <location>
        <begin position="172"/>
        <end position="191"/>
    </location>
</feature>
<feature type="transmembrane region" description="Helical" evidence="1">
    <location>
        <begin position="68"/>
        <end position="87"/>
    </location>
</feature>
<evidence type="ECO:0000313" key="2">
    <source>
        <dbReference type="EMBL" id="CCG98573.1"/>
    </source>
</evidence>
<dbReference type="EMBL" id="HE796683">
    <property type="protein sequence ID" value="CCG98573.1"/>
    <property type="molecule type" value="Genomic_DNA"/>
</dbReference>
<accession>I0K370</accession>
<gene>
    <name evidence="2" type="ORF">FAES_0562</name>
</gene>